<evidence type="ECO:0000259" key="7">
    <source>
        <dbReference type="SMART" id="SM00900"/>
    </source>
</evidence>
<accession>A0A1T4W6G9</accession>
<proteinExistence type="predicted"/>
<dbReference type="GeneID" id="93336520"/>
<keyword evidence="3" id="KW-0285">Flavoprotein</keyword>
<dbReference type="SMART" id="SM00900">
    <property type="entry name" value="FMN_bind"/>
    <property type="match status" value="1"/>
</dbReference>
<evidence type="ECO:0000256" key="2">
    <source>
        <dbReference type="ARBA" id="ARBA00022553"/>
    </source>
</evidence>
<dbReference type="Pfam" id="PF04205">
    <property type="entry name" value="FMN_bind"/>
    <property type="match status" value="1"/>
</dbReference>
<keyword evidence="1" id="KW-0813">Transport</keyword>
<evidence type="ECO:0000313" key="9">
    <source>
        <dbReference type="Proteomes" id="UP000190286"/>
    </source>
</evidence>
<dbReference type="AlphaFoldDB" id="A0A1T4W6G9"/>
<feature type="transmembrane region" description="Helical" evidence="6">
    <location>
        <begin position="16"/>
        <end position="37"/>
    </location>
</feature>
<dbReference type="EMBL" id="FUYF01000001">
    <property type="protein sequence ID" value="SKA72826.1"/>
    <property type="molecule type" value="Genomic_DNA"/>
</dbReference>
<dbReference type="GO" id="GO:0005886">
    <property type="term" value="C:plasma membrane"/>
    <property type="evidence" value="ECO:0007669"/>
    <property type="project" value="InterPro"/>
</dbReference>
<dbReference type="PANTHER" id="PTHR36118:SF1">
    <property type="entry name" value="ION-TRANSLOCATING OXIDOREDUCTASE COMPLEX SUBUNIT G"/>
    <property type="match status" value="1"/>
</dbReference>
<name>A0A1T4W6G9_9FIRM</name>
<dbReference type="PANTHER" id="PTHR36118">
    <property type="entry name" value="ION-TRANSLOCATING OXIDOREDUCTASE COMPLEX SUBUNIT G"/>
    <property type="match status" value="1"/>
</dbReference>
<keyword evidence="4" id="KW-0288">FMN</keyword>
<keyword evidence="5" id="KW-0249">Electron transport</keyword>
<evidence type="ECO:0000256" key="1">
    <source>
        <dbReference type="ARBA" id="ARBA00022448"/>
    </source>
</evidence>
<dbReference type="OrthoDB" id="1861210at2"/>
<dbReference type="InterPro" id="IPR007329">
    <property type="entry name" value="FMN-bd"/>
</dbReference>
<dbReference type="RefSeq" id="WP_078783031.1">
    <property type="nucleotide sequence ID" value="NZ_CABIYV010000002.1"/>
</dbReference>
<dbReference type="STRING" id="745368.SAMN02745178_00009"/>
<evidence type="ECO:0000256" key="5">
    <source>
        <dbReference type="ARBA" id="ARBA00022982"/>
    </source>
</evidence>
<organism evidence="8 9">
    <name type="scientific">Gemmiger formicilis</name>
    <dbReference type="NCBI Taxonomy" id="745368"/>
    <lineage>
        <taxon>Bacteria</taxon>
        <taxon>Bacillati</taxon>
        <taxon>Bacillota</taxon>
        <taxon>Clostridia</taxon>
        <taxon>Eubacteriales</taxon>
        <taxon>Gemmiger</taxon>
    </lineage>
</organism>
<protein>
    <submittedName>
        <fullName evidence="8">Electron transport complex protein RnfG</fullName>
    </submittedName>
</protein>
<evidence type="ECO:0000256" key="4">
    <source>
        <dbReference type="ARBA" id="ARBA00022643"/>
    </source>
</evidence>
<evidence type="ECO:0000256" key="3">
    <source>
        <dbReference type="ARBA" id="ARBA00022630"/>
    </source>
</evidence>
<gene>
    <name evidence="8" type="ORF">SAMN02745178_00009</name>
</gene>
<evidence type="ECO:0000256" key="6">
    <source>
        <dbReference type="SAM" id="Phobius"/>
    </source>
</evidence>
<dbReference type="Proteomes" id="UP000190286">
    <property type="component" value="Unassembled WGS sequence"/>
</dbReference>
<keyword evidence="2" id="KW-0597">Phosphoprotein</keyword>
<keyword evidence="9" id="KW-1185">Reference proteome</keyword>
<evidence type="ECO:0000313" key="8">
    <source>
        <dbReference type="EMBL" id="SKA72826.1"/>
    </source>
</evidence>
<dbReference type="InterPro" id="IPR010209">
    <property type="entry name" value="Ion_transpt_RnfG/RsxG"/>
</dbReference>
<sequence length="191" mass="19197">MAEKQTTEKQSTFKELVLPVIVLVVICLVCSALLAVLNDITAPIIAENTQAETLAAYVSVLPEGTTTDSMTAIDGLTTASVEGAVKTANGDVAVKAAASGYSGKDVTVYVAFDAEGAISGISIDGSTQTTGIGSKVSGDSFASGFIGWNGGEVASGSPVDSIAGATYSSNGAFNAINAAIDCYNNEIKGVQ</sequence>
<keyword evidence="6" id="KW-0472">Membrane</keyword>
<keyword evidence="6" id="KW-0812">Transmembrane</keyword>
<dbReference type="GO" id="GO:0022900">
    <property type="term" value="P:electron transport chain"/>
    <property type="evidence" value="ECO:0007669"/>
    <property type="project" value="InterPro"/>
</dbReference>
<keyword evidence="6" id="KW-1133">Transmembrane helix</keyword>
<feature type="domain" description="FMN-binding" evidence="7">
    <location>
        <begin position="100"/>
        <end position="183"/>
    </location>
</feature>
<dbReference type="GO" id="GO:0010181">
    <property type="term" value="F:FMN binding"/>
    <property type="evidence" value="ECO:0007669"/>
    <property type="project" value="InterPro"/>
</dbReference>
<reference evidence="8 9" key="1">
    <citation type="submission" date="2017-02" db="EMBL/GenBank/DDBJ databases">
        <authorList>
            <person name="Peterson S.W."/>
        </authorList>
    </citation>
    <scope>NUCLEOTIDE SEQUENCE [LARGE SCALE GENOMIC DNA]</scope>
    <source>
        <strain evidence="8 9">ATCC 27749</strain>
    </source>
</reference>
<dbReference type="GO" id="GO:0009055">
    <property type="term" value="F:electron transfer activity"/>
    <property type="evidence" value="ECO:0007669"/>
    <property type="project" value="InterPro"/>
</dbReference>